<evidence type="ECO:0008006" key="3">
    <source>
        <dbReference type="Google" id="ProtNLM"/>
    </source>
</evidence>
<accession>A0A7S0I0Q6</accession>
<dbReference type="Gene3D" id="2.30.30.100">
    <property type="match status" value="1"/>
</dbReference>
<evidence type="ECO:0000313" key="2">
    <source>
        <dbReference type="EMBL" id="CAD8507346.1"/>
    </source>
</evidence>
<dbReference type="Pfam" id="PF11095">
    <property type="entry name" value="Gemin7"/>
    <property type="match status" value="1"/>
</dbReference>
<reference evidence="2" key="1">
    <citation type="submission" date="2021-01" db="EMBL/GenBank/DDBJ databases">
        <authorList>
            <person name="Corre E."/>
            <person name="Pelletier E."/>
            <person name="Niang G."/>
            <person name="Scheremetjew M."/>
            <person name="Finn R."/>
            <person name="Kale V."/>
            <person name="Holt S."/>
            <person name="Cochrane G."/>
            <person name="Meng A."/>
            <person name="Brown T."/>
            <person name="Cohen L."/>
        </authorList>
    </citation>
    <scope>NUCLEOTIDE SEQUENCE</scope>
    <source>
        <strain evidence="2">CCMP325</strain>
    </source>
</reference>
<proteinExistence type="predicted"/>
<organism evidence="2">
    <name type="scientific">Hanusia phi</name>
    <dbReference type="NCBI Taxonomy" id="3032"/>
    <lineage>
        <taxon>Eukaryota</taxon>
        <taxon>Cryptophyceae</taxon>
        <taxon>Pyrenomonadales</taxon>
        <taxon>Geminigeraceae</taxon>
        <taxon>Hanusia</taxon>
    </lineage>
</organism>
<dbReference type="PANTHER" id="PTHR14679">
    <property type="entry name" value="GEM-ASSOCIATED PROTEIN 7"/>
    <property type="match status" value="1"/>
</dbReference>
<feature type="region of interest" description="Disordered" evidence="1">
    <location>
        <begin position="1"/>
        <end position="25"/>
    </location>
</feature>
<dbReference type="GO" id="GO:0034719">
    <property type="term" value="C:SMN-Sm protein complex"/>
    <property type="evidence" value="ECO:0007669"/>
    <property type="project" value="InterPro"/>
</dbReference>
<evidence type="ECO:0000256" key="1">
    <source>
        <dbReference type="SAM" id="MobiDB-lite"/>
    </source>
</evidence>
<dbReference type="EMBL" id="HBEO01034125">
    <property type="protein sequence ID" value="CAD8507346.1"/>
    <property type="molecule type" value="Transcribed_RNA"/>
</dbReference>
<dbReference type="InterPro" id="IPR020338">
    <property type="entry name" value="SMN_gemin7"/>
</dbReference>
<dbReference type="GO" id="GO:0000387">
    <property type="term" value="P:spliceosomal snRNP assembly"/>
    <property type="evidence" value="ECO:0007669"/>
    <property type="project" value="TreeGrafter"/>
</dbReference>
<dbReference type="PANTHER" id="PTHR14679:SF1">
    <property type="entry name" value="GEM-ASSOCIATED PROTEIN 7"/>
    <property type="match status" value="1"/>
</dbReference>
<name>A0A7S0I0Q6_9CRYP</name>
<protein>
    <recommendedName>
        <fullName evidence="3">Gem-associated protein 7</fullName>
    </recommendedName>
</protein>
<dbReference type="AlphaFoldDB" id="A0A7S0I0Q6"/>
<gene>
    <name evidence="2" type="ORF">HPHI1048_LOCUS23081</name>
</gene>
<sequence>MDNALASRSPLPGDAEPPLACDAGTQQRNAELRTKMFHFLNKARDCEVNLSCYERTQVQGRFQSMDAKQEQVVVSGLQTPIGKYSHAIIRASDVIAIDFSLGQASSSS</sequence>